<comment type="caution">
    <text evidence="1">The sequence shown here is derived from an EMBL/GenBank/DDBJ whole genome shotgun (WGS) entry which is preliminary data.</text>
</comment>
<keyword evidence="2" id="KW-1185">Reference proteome</keyword>
<gene>
    <name evidence="1" type="ORF">CEXT_770491</name>
</gene>
<organism evidence="1 2">
    <name type="scientific">Caerostris extrusa</name>
    <name type="common">Bark spider</name>
    <name type="synonym">Caerostris bankana</name>
    <dbReference type="NCBI Taxonomy" id="172846"/>
    <lineage>
        <taxon>Eukaryota</taxon>
        <taxon>Metazoa</taxon>
        <taxon>Ecdysozoa</taxon>
        <taxon>Arthropoda</taxon>
        <taxon>Chelicerata</taxon>
        <taxon>Arachnida</taxon>
        <taxon>Araneae</taxon>
        <taxon>Araneomorphae</taxon>
        <taxon>Entelegynae</taxon>
        <taxon>Araneoidea</taxon>
        <taxon>Araneidae</taxon>
        <taxon>Caerostris</taxon>
    </lineage>
</organism>
<name>A0AAV4N1L5_CAEEX</name>
<proteinExistence type="predicted"/>
<evidence type="ECO:0000313" key="2">
    <source>
        <dbReference type="Proteomes" id="UP001054945"/>
    </source>
</evidence>
<dbReference type="AlphaFoldDB" id="A0AAV4N1L5"/>
<protein>
    <submittedName>
        <fullName evidence="1">Uncharacterized protein</fullName>
    </submittedName>
</protein>
<evidence type="ECO:0000313" key="1">
    <source>
        <dbReference type="EMBL" id="GIX78139.1"/>
    </source>
</evidence>
<sequence length="194" mass="21504">MATDHRASCLDLPNRKKHLSGDEIRLTSVVSKACGFDELLLRGYQSDFRSTLSVSKGRKKRALLTRKNTRLDDSPFQAKCLNAIYNLTILNYTSSPHTISGEVNPSATKIPASIACSYIPFRRALANSREKTRNSINDLLTYHGCSQRPSSTHPLHKRGISKSSFPSILPPSATVCPSFHGVIKWILEGAQIHQ</sequence>
<dbReference type="EMBL" id="BPLR01002824">
    <property type="protein sequence ID" value="GIX78139.1"/>
    <property type="molecule type" value="Genomic_DNA"/>
</dbReference>
<dbReference type="Proteomes" id="UP001054945">
    <property type="component" value="Unassembled WGS sequence"/>
</dbReference>
<reference evidence="1 2" key="1">
    <citation type="submission" date="2021-06" db="EMBL/GenBank/DDBJ databases">
        <title>Caerostris extrusa draft genome.</title>
        <authorList>
            <person name="Kono N."/>
            <person name="Arakawa K."/>
        </authorList>
    </citation>
    <scope>NUCLEOTIDE SEQUENCE [LARGE SCALE GENOMIC DNA]</scope>
</reference>
<accession>A0AAV4N1L5</accession>